<dbReference type="RefSeq" id="WP_171328378.1">
    <property type="nucleotide sequence ID" value="NZ_WVRA01000001.1"/>
</dbReference>
<accession>A0AA91BM13</accession>
<organism evidence="1 2">
    <name type="scientific">Ruegeria atlantica</name>
    <dbReference type="NCBI Taxonomy" id="81569"/>
    <lineage>
        <taxon>Bacteria</taxon>
        <taxon>Pseudomonadati</taxon>
        <taxon>Pseudomonadota</taxon>
        <taxon>Alphaproteobacteria</taxon>
        <taxon>Rhodobacterales</taxon>
        <taxon>Roseobacteraceae</taxon>
        <taxon>Ruegeria</taxon>
    </lineage>
</organism>
<dbReference type="Proteomes" id="UP000597886">
    <property type="component" value="Unassembled WGS sequence"/>
</dbReference>
<dbReference type="AlphaFoldDB" id="A0AA91BM13"/>
<dbReference type="EMBL" id="WVRA01000001">
    <property type="protein sequence ID" value="NOE17110.1"/>
    <property type="molecule type" value="Genomic_DNA"/>
</dbReference>
<gene>
    <name evidence="1" type="ORF">GS634_03120</name>
</gene>
<protein>
    <submittedName>
        <fullName evidence="1">Uncharacterized protein</fullName>
    </submittedName>
</protein>
<name>A0AA91BM13_9RHOB</name>
<sequence length="291" mass="33192">MSEEDFVPRTFSQMYERPDANSGDNAKVRLRLAKAFQKAVGEDHIAVKDAIEGLVGIDGPSGAGLYFDNWPEYFKHLEWRDCRNCVSALFDYLLQKANTQRSSVYSRRLTEFFRDVNRVFAEENVLAKLDRDGIVHPKVDQAFEVARTWAVRGVETDEFEAARRHLDEVEAALLKDPVDGAQAIYRVFLAAENIYKQMTNDDRLTKRKAEEKLQKTIAQVYKAGSSEVRVANRHLAGFCEWIEAAHSYRHEPGEPTPSQPPDELCILSVSSGYAYVRWLSDLKRLAAVDRD</sequence>
<reference evidence="1" key="1">
    <citation type="submission" date="2019-12" db="EMBL/GenBank/DDBJ databases">
        <title>Ruegeria JWLKs population differentiation of coral mucus and skeleton niches.</title>
        <authorList>
            <person name="Luo D."/>
        </authorList>
    </citation>
    <scope>NUCLEOTIDE SEQUENCE</scope>
    <source>
        <strain evidence="1">HKCCD6181</strain>
    </source>
</reference>
<evidence type="ECO:0000313" key="2">
    <source>
        <dbReference type="Proteomes" id="UP000597886"/>
    </source>
</evidence>
<proteinExistence type="predicted"/>
<evidence type="ECO:0000313" key="1">
    <source>
        <dbReference type="EMBL" id="NOE17110.1"/>
    </source>
</evidence>
<comment type="caution">
    <text evidence="1">The sequence shown here is derived from an EMBL/GenBank/DDBJ whole genome shotgun (WGS) entry which is preliminary data.</text>
</comment>